<proteinExistence type="inferred from homology"/>
<dbReference type="Pfam" id="PF06140">
    <property type="entry name" value="Ifi-6-16"/>
    <property type="match status" value="1"/>
</dbReference>
<accession>A0A8B9ZU63</accession>
<reference evidence="6" key="1">
    <citation type="submission" date="2025-08" db="UniProtKB">
        <authorList>
            <consortium name="Ensembl"/>
        </authorList>
    </citation>
    <scope>IDENTIFICATION</scope>
</reference>
<evidence type="ECO:0000313" key="7">
    <source>
        <dbReference type="Proteomes" id="UP000694549"/>
    </source>
</evidence>
<dbReference type="InterPro" id="IPR038213">
    <property type="entry name" value="IFI6/IFI27-like_sf"/>
</dbReference>
<dbReference type="PANTHER" id="PTHR16932:SF18">
    <property type="entry name" value="INTERFERON, ALPHA-INDUCIBLE PROTEIN 27-LIKE 2"/>
    <property type="match status" value="1"/>
</dbReference>
<dbReference type="GO" id="GO:0016020">
    <property type="term" value="C:membrane"/>
    <property type="evidence" value="ECO:0007669"/>
    <property type="project" value="UniProtKB-SubCell"/>
</dbReference>
<evidence type="ECO:0000313" key="6">
    <source>
        <dbReference type="Ensembl" id="ENSAZOP00000016396.1"/>
    </source>
</evidence>
<keyword evidence="7" id="KW-1185">Reference proteome</keyword>
<dbReference type="AlphaFoldDB" id="A0A8B9ZU63"/>
<comment type="similarity">
    <text evidence="2">Belongs to the IFI6/IFI27 family.</text>
</comment>
<dbReference type="InterPro" id="IPR009311">
    <property type="entry name" value="IFI6/IFI27-like"/>
</dbReference>
<evidence type="ECO:0000256" key="5">
    <source>
        <dbReference type="ARBA" id="ARBA00023136"/>
    </source>
</evidence>
<evidence type="ECO:0000256" key="1">
    <source>
        <dbReference type="ARBA" id="ARBA00004141"/>
    </source>
</evidence>
<evidence type="ECO:0000256" key="4">
    <source>
        <dbReference type="ARBA" id="ARBA00022989"/>
    </source>
</evidence>
<name>A0A8B9ZU63_9AVES</name>
<keyword evidence="4" id="KW-1133">Transmembrane helix</keyword>
<keyword evidence="3" id="KW-0812">Transmembrane</keyword>
<reference evidence="6" key="2">
    <citation type="submission" date="2025-09" db="UniProtKB">
        <authorList>
            <consortium name="Ensembl"/>
        </authorList>
    </citation>
    <scope>IDENTIFICATION</scope>
</reference>
<dbReference type="PANTHER" id="PTHR16932">
    <property type="entry name" value="INTERFERON ALPHA-INDUCIBLE PROTEIN 27"/>
    <property type="match status" value="1"/>
</dbReference>
<comment type="subcellular location">
    <subcellularLocation>
        <location evidence="1">Membrane</location>
        <topology evidence="1">Multi-pass membrane protein</topology>
    </subcellularLocation>
</comment>
<dbReference type="Gene3D" id="6.10.110.10">
    <property type="match status" value="1"/>
</dbReference>
<dbReference type="Proteomes" id="UP000694549">
    <property type="component" value="Unplaced"/>
</dbReference>
<keyword evidence="5" id="KW-0472">Membrane</keyword>
<sequence length="193" mass="19061">MGWVSRGQGRGLPRAWAGHPARLQPGSGVLGNPSPATAEALHAFPLLPGDGASLTLCPTAPALCSDIPSPWDGTWHAGSRCVGVPPAGMVLFSIPATVNVLGFKAGGIAAGSVAATMMSVAAKANNGGVAAGSTVAVLQSIGKFLVLGLAAVHPCHGVGDQSSWARAAPCLGWAPSEASAGLWCAGEPVTSHC</sequence>
<protein>
    <submittedName>
        <fullName evidence="6">Uncharacterized protein</fullName>
    </submittedName>
</protein>
<dbReference type="Ensembl" id="ENSAZOT00000017637.1">
    <property type="protein sequence ID" value="ENSAZOP00000016396.1"/>
    <property type="gene ID" value="ENSAZOG00000010707.1"/>
</dbReference>
<evidence type="ECO:0000256" key="2">
    <source>
        <dbReference type="ARBA" id="ARBA00007262"/>
    </source>
</evidence>
<organism evidence="6 7">
    <name type="scientific">Anas zonorhyncha</name>
    <name type="common">Eastern spot-billed duck</name>
    <dbReference type="NCBI Taxonomy" id="75864"/>
    <lineage>
        <taxon>Eukaryota</taxon>
        <taxon>Metazoa</taxon>
        <taxon>Chordata</taxon>
        <taxon>Craniata</taxon>
        <taxon>Vertebrata</taxon>
        <taxon>Euteleostomi</taxon>
        <taxon>Archelosauria</taxon>
        <taxon>Archosauria</taxon>
        <taxon>Dinosauria</taxon>
        <taxon>Saurischia</taxon>
        <taxon>Theropoda</taxon>
        <taxon>Coelurosauria</taxon>
        <taxon>Aves</taxon>
        <taxon>Neognathae</taxon>
        <taxon>Galloanserae</taxon>
        <taxon>Anseriformes</taxon>
        <taxon>Anatidae</taxon>
        <taxon>Anatinae</taxon>
        <taxon>Anas</taxon>
    </lineage>
</organism>
<evidence type="ECO:0000256" key="3">
    <source>
        <dbReference type="ARBA" id="ARBA00022692"/>
    </source>
</evidence>